<dbReference type="PANTHER" id="PTHR22916">
    <property type="entry name" value="GLYCOSYLTRANSFERASE"/>
    <property type="match status" value="1"/>
</dbReference>
<dbReference type="GO" id="GO:0016758">
    <property type="term" value="F:hexosyltransferase activity"/>
    <property type="evidence" value="ECO:0007669"/>
    <property type="project" value="UniProtKB-ARBA"/>
</dbReference>
<dbReference type="AlphaFoldDB" id="A0AAD0PG36"/>
<feature type="domain" description="Glycosyltransferase 2-like" evidence="2">
    <location>
        <begin position="7"/>
        <end position="128"/>
    </location>
</feature>
<dbReference type="Proteomes" id="UP000251617">
    <property type="component" value="Chromosome"/>
</dbReference>
<sequence length="300" mass="33806">MSDVKVTVCVVTYNQEAYIAQCLQSLVDQVTDFKFEIVVSDDASSDATASIIASFATRYPDVIRPFLHDTNLGAGGNFDFVHAQARGEYVAHIDGDDYCLPGKLQTQADYLDSHPRCNIVWHRVLIELPDGQLKGGGEIQQVGQFSSGYLYDMEFDRGAILQFIAVGANSSKMYRKATGHYESPGFDVLDYFANVEQVKDGVGCFAGDQPLGVYRMGVGVSVSRRTRQTLCETFVYFARKYPQYRVHVNTAVLTYLVADLKNLRVTWWDFFKVYVKTFHPGSFLRLYRGMDVIRQLKLGK</sequence>
<evidence type="ECO:0000313" key="3">
    <source>
        <dbReference type="EMBL" id="AXA26183.1"/>
    </source>
</evidence>
<evidence type="ECO:0000256" key="1">
    <source>
        <dbReference type="ARBA" id="ARBA00022519"/>
    </source>
</evidence>
<dbReference type="EMBL" id="CP030750">
    <property type="protein sequence ID" value="AXA26183.1"/>
    <property type="molecule type" value="Genomic_DNA"/>
</dbReference>
<protein>
    <submittedName>
        <fullName evidence="3">Glycosyltransferase family 2 protein</fullName>
    </submittedName>
</protein>
<dbReference type="Pfam" id="PF00535">
    <property type="entry name" value="Glycos_transf_2"/>
    <property type="match status" value="1"/>
</dbReference>
<reference evidence="3 4" key="1">
    <citation type="submission" date="2018-06" db="EMBL/GenBank/DDBJ databases">
        <title>The genome of Pseudomonas putida NX-1, a lignin degrader.</title>
        <authorList>
            <person name="Xu Z."/>
        </authorList>
    </citation>
    <scope>NUCLEOTIDE SEQUENCE [LARGE SCALE GENOMIC DNA]</scope>
    <source>
        <strain evidence="3 4">NX-1</strain>
    </source>
</reference>
<accession>A0AAD0PG36</accession>
<dbReference type="RefSeq" id="WP_054895410.1">
    <property type="nucleotide sequence ID" value="NZ_CP030750.1"/>
</dbReference>
<keyword evidence="1" id="KW-1003">Cell membrane</keyword>
<dbReference type="CDD" id="cd00761">
    <property type="entry name" value="Glyco_tranf_GTA_type"/>
    <property type="match status" value="1"/>
</dbReference>
<dbReference type="InterPro" id="IPR029044">
    <property type="entry name" value="Nucleotide-diphossugar_trans"/>
</dbReference>
<dbReference type="Gene3D" id="3.90.550.10">
    <property type="entry name" value="Spore Coat Polysaccharide Biosynthesis Protein SpsA, Chain A"/>
    <property type="match status" value="1"/>
</dbReference>
<evidence type="ECO:0000313" key="4">
    <source>
        <dbReference type="Proteomes" id="UP000251617"/>
    </source>
</evidence>
<gene>
    <name evidence="3" type="ORF">C1S65_19475</name>
</gene>
<evidence type="ECO:0000259" key="2">
    <source>
        <dbReference type="Pfam" id="PF00535"/>
    </source>
</evidence>
<keyword evidence="1" id="KW-0997">Cell inner membrane</keyword>
<proteinExistence type="predicted"/>
<keyword evidence="1" id="KW-0472">Membrane</keyword>
<dbReference type="SUPFAM" id="SSF53448">
    <property type="entry name" value="Nucleotide-diphospho-sugar transferases"/>
    <property type="match status" value="1"/>
</dbReference>
<dbReference type="InterPro" id="IPR001173">
    <property type="entry name" value="Glyco_trans_2-like"/>
</dbReference>
<name>A0AAD0PG36_PSEPU</name>
<organism evidence="3 4">
    <name type="scientific">Pseudomonas putida</name>
    <name type="common">Arthrobacter siderocapsulatus</name>
    <dbReference type="NCBI Taxonomy" id="303"/>
    <lineage>
        <taxon>Bacteria</taxon>
        <taxon>Pseudomonadati</taxon>
        <taxon>Pseudomonadota</taxon>
        <taxon>Gammaproteobacteria</taxon>
        <taxon>Pseudomonadales</taxon>
        <taxon>Pseudomonadaceae</taxon>
        <taxon>Pseudomonas</taxon>
    </lineage>
</organism>
<dbReference type="PANTHER" id="PTHR22916:SF71">
    <property type="entry name" value="GLYCOSYL TRANSFERASE"/>
    <property type="match status" value="1"/>
</dbReference>